<evidence type="ECO:0000313" key="6">
    <source>
        <dbReference type="WBParaSite" id="MBELARI_LOCUS18060"/>
    </source>
</evidence>
<dbReference type="Gene3D" id="3.20.20.100">
    <property type="entry name" value="NADP-dependent oxidoreductase domain"/>
    <property type="match status" value="1"/>
</dbReference>
<feature type="active site" description="Proton donor" evidence="1">
    <location>
        <position position="39"/>
    </location>
</feature>
<feature type="site" description="Lowers pKa of active site Tyr" evidence="3">
    <location>
        <position position="68"/>
    </location>
</feature>
<dbReference type="InterPro" id="IPR036812">
    <property type="entry name" value="NAD(P)_OxRdtase_dom_sf"/>
</dbReference>
<dbReference type="PROSITE" id="PS00062">
    <property type="entry name" value="ALDOKETO_REDUCTASE_2"/>
    <property type="match status" value="1"/>
</dbReference>
<dbReference type="PROSITE" id="PS00798">
    <property type="entry name" value="ALDOKETO_REDUCTASE_1"/>
    <property type="match status" value="1"/>
</dbReference>
<dbReference type="PANTHER" id="PTHR11732">
    <property type="entry name" value="ALDO/KETO REDUCTASE"/>
    <property type="match status" value="1"/>
</dbReference>
<dbReference type="Pfam" id="PF00248">
    <property type="entry name" value="Aldo_ket_red"/>
    <property type="match status" value="1"/>
</dbReference>
<dbReference type="AlphaFoldDB" id="A0AAF3EWW9"/>
<dbReference type="PROSITE" id="PS00063">
    <property type="entry name" value="ALDOKETO_REDUCTASE_3"/>
    <property type="match status" value="1"/>
</dbReference>
<evidence type="ECO:0000256" key="3">
    <source>
        <dbReference type="PIRSR" id="PIRSR000097-3"/>
    </source>
</evidence>
<evidence type="ECO:0000256" key="2">
    <source>
        <dbReference type="PIRSR" id="PIRSR000097-2"/>
    </source>
</evidence>
<evidence type="ECO:0000259" key="4">
    <source>
        <dbReference type="Pfam" id="PF00248"/>
    </source>
</evidence>
<dbReference type="FunFam" id="3.20.20.100:FF:000029">
    <property type="entry name" value="Aldo-keto reductase"/>
    <property type="match status" value="1"/>
</dbReference>
<dbReference type="InterPro" id="IPR020471">
    <property type="entry name" value="AKR"/>
</dbReference>
<feature type="binding site" evidence="2">
    <location>
        <position position="101"/>
    </location>
    <ligand>
        <name>substrate</name>
    </ligand>
</feature>
<dbReference type="PRINTS" id="PR00069">
    <property type="entry name" value="ALDKETRDTASE"/>
</dbReference>
<protein>
    <submittedName>
        <fullName evidence="6">NADP-dependent oxidoreductase domain-containing protein</fullName>
    </submittedName>
</protein>
<dbReference type="SUPFAM" id="SSF51430">
    <property type="entry name" value="NAD(P)-linked oxidoreductase"/>
    <property type="match status" value="1"/>
</dbReference>
<dbReference type="InterPro" id="IPR023210">
    <property type="entry name" value="NADP_OxRdtase_dom"/>
</dbReference>
<dbReference type="PIRSF" id="PIRSF000097">
    <property type="entry name" value="AKR"/>
    <property type="match status" value="1"/>
</dbReference>
<reference evidence="6" key="1">
    <citation type="submission" date="2024-02" db="UniProtKB">
        <authorList>
            <consortium name="WormBaseParasite"/>
        </authorList>
    </citation>
    <scope>IDENTIFICATION</scope>
</reference>
<dbReference type="WBParaSite" id="MBELARI_LOCUS18060">
    <property type="protein sequence ID" value="MBELARI_LOCUS18060"/>
    <property type="gene ID" value="MBELARI_LOCUS18060"/>
</dbReference>
<dbReference type="GO" id="GO:0016491">
    <property type="term" value="F:oxidoreductase activity"/>
    <property type="evidence" value="ECO:0007669"/>
    <property type="project" value="InterPro"/>
</dbReference>
<evidence type="ECO:0000256" key="1">
    <source>
        <dbReference type="PIRSR" id="PIRSR000097-1"/>
    </source>
</evidence>
<organism evidence="5 6">
    <name type="scientific">Mesorhabditis belari</name>
    <dbReference type="NCBI Taxonomy" id="2138241"/>
    <lineage>
        <taxon>Eukaryota</taxon>
        <taxon>Metazoa</taxon>
        <taxon>Ecdysozoa</taxon>
        <taxon>Nematoda</taxon>
        <taxon>Chromadorea</taxon>
        <taxon>Rhabditida</taxon>
        <taxon>Rhabditina</taxon>
        <taxon>Rhabditomorpha</taxon>
        <taxon>Rhabditoidea</taxon>
        <taxon>Rhabditidae</taxon>
        <taxon>Mesorhabditinae</taxon>
        <taxon>Mesorhabditis</taxon>
    </lineage>
</organism>
<accession>A0AAF3EWW9</accession>
<feature type="domain" description="NADP-dependent oxidoreductase" evidence="4">
    <location>
        <begin position="4"/>
        <end position="285"/>
    </location>
</feature>
<name>A0AAF3EWW9_9BILA</name>
<evidence type="ECO:0000313" key="5">
    <source>
        <dbReference type="Proteomes" id="UP000887575"/>
    </source>
</evidence>
<dbReference type="Proteomes" id="UP000887575">
    <property type="component" value="Unassembled WGS sequence"/>
</dbReference>
<dbReference type="InterPro" id="IPR018170">
    <property type="entry name" value="Aldo/ket_reductase_CS"/>
</dbReference>
<proteinExistence type="predicted"/>
<sequence>MPYIGIGTGGLPCDEETTRKMLREALEAGYRHIDTAAMYYTENIVGEVVEDFIKAGKLKREEIFITTKLAPVNHRVEFVRDAFMNSLKRLRTNYVDMFLIHVPVTYKNEGSLDLYMFDVLKLQQDTGHDLVETWKELEKLYKEGLTKAIGLSNFNSKQVKRICENAEVKPMNNQIELHVHFQQNELRSVCKEYGIVVTAFGPIGCPGKKADPKFNWPSDGPLDDPVVVKLAEKHKKTPAQILLRHLFQHEIVAVPKSTNPRRIKENISIFDFEFSTEEVKELDQIPARPRLYKISGIGHPDYPFDDVTAK</sequence>
<keyword evidence="5" id="KW-1185">Reference proteome</keyword>